<feature type="compositionally biased region" description="Acidic residues" evidence="1">
    <location>
        <begin position="47"/>
        <end position="57"/>
    </location>
</feature>
<reference evidence="2" key="1">
    <citation type="submission" date="2014-12" db="EMBL/GenBank/DDBJ databases">
        <title>Insight into the proteome of Arion vulgaris.</title>
        <authorList>
            <person name="Aradska J."/>
            <person name="Bulat T."/>
            <person name="Smidak R."/>
            <person name="Sarate P."/>
            <person name="Gangsoo J."/>
            <person name="Sialana F."/>
            <person name="Bilban M."/>
            <person name="Lubec G."/>
        </authorList>
    </citation>
    <scope>NUCLEOTIDE SEQUENCE</scope>
    <source>
        <tissue evidence="2">Skin</tissue>
    </source>
</reference>
<feature type="compositionally biased region" description="Polar residues" evidence="1">
    <location>
        <begin position="29"/>
        <end position="46"/>
    </location>
</feature>
<dbReference type="AlphaFoldDB" id="A0A0B6ZCT8"/>
<protein>
    <submittedName>
        <fullName evidence="2">Uncharacterized protein</fullName>
    </submittedName>
</protein>
<accession>A0A0B6ZCT8</accession>
<gene>
    <name evidence="2" type="primary">ORF55353</name>
</gene>
<organism evidence="2">
    <name type="scientific">Arion vulgaris</name>
    <dbReference type="NCBI Taxonomy" id="1028688"/>
    <lineage>
        <taxon>Eukaryota</taxon>
        <taxon>Metazoa</taxon>
        <taxon>Spiralia</taxon>
        <taxon>Lophotrochozoa</taxon>
        <taxon>Mollusca</taxon>
        <taxon>Gastropoda</taxon>
        <taxon>Heterobranchia</taxon>
        <taxon>Euthyneura</taxon>
        <taxon>Panpulmonata</taxon>
        <taxon>Eupulmonata</taxon>
        <taxon>Stylommatophora</taxon>
        <taxon>Helicina</taxon>
        <taxon>Arionoidea</taxon>
        <taxon>Arionidae</taxon>
        <taxon>Arion</taxon>
    </lineage>
</organism>
<sequence>MRKLLLEHISEHEHNELIMTTSQNILSLNSRPDDSQIMNSPHQDSEACSETEVDDHEYNEQSRPCFTLPEEQRQSPSSASHSCDSSLYKHSQSEKNYAYTANNSFSEKDCLETHNNAYQEKLYTKALNTSFAQKNFTAYPDKCYVPALGNCYLESSSSSVT</sequence>
<dbReference type="EMBL" id="HACG01018665">
    <property type="protein sequence ID" value="CEK65530.1"/>
    <property type="molecule type" value="Transcribed_RNA"/>
</dbReference>
<proteinExistence type="predicted"/>
<feature type="compositionally biased region" description="Low complexity" evidence="1">
    <location>
        <begin position="75"/>
        <end position="86"/>
    </location>
</feature>
<evidence type="ECO:0000256" key="1">
    <source>
        <dbReference type="SAM" id="MobiDB-lite"/>
    </source>
</evidence>
<evidence type="ECO:0000313" key="2">
    <source>
        <dbReference type="EMBL" id="CEK65530.1"/>
    </source>
</evidence>
<name>A0A0B6ZCT8_9EUPU</name>
<feature type="region of interest" description="Disordered" evidence="1">
    <location>
        <begin position="29"/>
        <end position="87"/>
    </location>
</feature>
<feature type="non-terminal residue" evidence="2">
    <location>
        <position position="161"/>
    </location>
</feature>